<dbReference type="GO" id="GO:0005737">
    <property type="term" value="C:cytoplasm"/>
    <property type="evidence" value="ECO:0007669"/>
    <property type="project" value="UniProtKB-SubCell"/>
</dbReference>
<dbReference type="InterPro" id="IPR004170">
    <property type="entry name" value="WWE_dom"/>
</dbReference>
<feature type="zinc finger region" description="C3H1-type" evidence="11">
    <location>
        <begin position="221"/>
        <end position="253"/>
    </location>
</feature>
<feature type="compositionally biased region" description="Basic and acidic residues" evidence="12">
    <location>
        <begin position="73"/>
        <end position="84"/>
    </location>
</feature>
<feature type="region of interest" description="Disordered" evidence="12">
    <location>
        <begin position="311"/>
        <end position="359"/>
    </location>
</feature>
<evidence type="ECO:0000256" key="10">
    <source>
        <dbReference type="ARBA" id="ARBA00024347"/>
    </source>
</evidence>
<dbReference type="Pfam" id="PF02825">
    <property type="entry name" value="WWE"/>
    <property type="match status" value="1"/>
</dbReference>
<sequence length="825" mass="93625">MLPGIGSRFPRDPEEGISSSRRWVFMFMFMNTGFFFLQHGNSGDVKFRFPIVRSRGHHHHLESKHRHRGLVSTREKKQWSRPGRDTMSTTMTSESLVKLICANGGVMLYDDLISGFRNGFYIDSVLEGNESVATVLVNGQKSVMAKTGVKLCRAKNCTGCMNLHLCKFFLLGDCQYGKGRRRCRFSHDLQTEQNARVLQRHGLSQLDRSELCVLLLQSDNGILPPVCYSYNNGTGLYGRCEDGENCRRLHICEKYLRGPCQCPRAHDFYEPHPLKTLQDRGVPAELMTSMKTTYSNIEALRLMAKVRSFQNDGRVQENSGQRPTRNGNWQKQTSADANATGSGGPRTNRGSTPKNSQHSQEKKEICLFFVKGHCRNGDKCFREHSKVPYKWEVKEGLGWVALDDNEAIEKDYCDPAKTYSYGVCFDTMTRGIDVVRRLSTVSSVIQPNYVLTTNWAWHWEDEYGNWIRYASSGGGHNTASITSEDLEQKFTQDNKAEVEFMAGSQTYTLSFQDMMQTNKRYGTKKLVKRRPVFVSAADAQIIRTTKPAPNSQMKTLPSHWNKALTPEIGYKRLQLQSDSSEYSTIERLFNTTMHGFSIQQIERIQNRALWEVFQWQKDHMQKNNPGKNVAEKQLFHGTDSKHTDAICHNNFDWRICGTHGTAYGKGSYFARDAKYSHSYTGDSTSRCMFVCRVLVGDYTVGHSSYTRPPSKDGGDTVFYDSCVDNIHNPSIFVVFEKHQIYPEYLIMYSETSHSSSPYYRSNPSVNRAAFAASASTYQPSPAPRVQAATPVYRSRPATPSYSSSYSYSTPSTPQPSKPDNSCIIC</sequence>
<dbReference type="InterPro" id="IPR000571">
    <property type="entry name" value="Znf_CCCH"/>
</dbReference>
<evidence type="ECO:0000259" key="15">
    <source>
        <dbReference type="PROSITE" id="PS51059"/>
    </source>
</evidence>
<evidence type="ECO:0000256" key="3">
    <source>
        <dbReference type="ARBA" id="ARBA00022490"/>
    </source>
</evidence>
<accession>A0A7J6ABX3</accession>
<feature type="compositionally biased region" description="Polar residues" evidence="12">
    <location>
        <begin position="348"/>
        <end position="358"/>
    </location>
</feature>
<dbReference type="PANTHER" id="PTHR45740">
    <property type="entry name" value="POLY [ADP-RIBOSE] POLYMERASE"/>
    <property type="match status" value="1"/>
</dbReference>
<evidence type="ECO:0000259" key="14">
    <source>
        <dbReference type="PROSITE" id="PS50918"/>
    </source>
</evidence>
<evidence type="ECO:0000256" key="11">
    <source>
        <dbReference type="PROSITE-ProRule" id="PRU00723"/>
    </source>
</evidence>
<dbReference type="SMART" id="SM00356">
    <property type="entry name" value="ZnF_C3H1"/>
    <property type="match status" value="3"/>
</dbReference>
<feature type="region of interest" description="Disordered" evidence="12">
    <location>
        <begin position="58"/>
        <end position="88"/>
    </location>
</feature>
<feature type="region of interest" description="Disordered" evidence="12">
    <location>
        <begin position="778"/>
        <end position="820"/>
    </location>
</feature>
<dbReference type="PANTHER" id="PTHR45740:SF15">
    <property type="entry name" value="ZINC FINGER CCCH TYPE DOMAIN CONTAINING 1-LIKE"/>
    <property type="match status" value="1"/>
</dbReference>
<dbReference type="InterPro" id="IPR057602">
    <property type="entry name" value="Zfn-CCCH_PARP12"/>
</dbReference>
<feature type="domain" description="C3H1-type" evidence="13">
    <location>
        <begin position="165"/>
        <end position="190"/>
    </location>
</feature>
<feature type="domain" description="WWE" evidence="14">
    <location>
        <begin position="443"/>
        <end position="529"/>
    </location>
</feature>
<dbReference type="Proteomes" id="UP000593565">
    <property type="component" value="Unassembled WGS sequence"/>
</dbReference>
<dbReference type="EMBL" id="JAAGNN010000015">
    <property type="protein sequence ID" value="KAF4079527.1"/>
    <property type="molecule type" value="Genomic_DNA"/>
</dbReference>
<evidence type="ECO:0000256" key="6">
    <source>
        <dbReference type="ARBA" id="ARBA00022737"/>
    </source>
</evidence>
<evidence type="ECO:0000259" key="13">
    <source>
        <dbReference type="PROSITE" id="PS50103"/>
    </source>
</evidence>
<dbReference type="InterPro" id="IPR037197">
    <property type="entry name" value="WWE_dom_sf"/>
</dbReference>
<comment type="caution">
    <text evidence="16">The sequence shown here is derived from an EMBL/GenBank/DDBJ whole genome shotgun (WGS) entry which is preliminary data.</text>
</comment>
<dbReference type="InterPro" id="IPR051712">
    <property type="entry name" value="ARTD-AVP"/>
</dbReference>
<dbReference type="GO" id="GO:1990404">
    <property type="term" value="F:NAD+-protein mono-ADP-ribosyltransferase activity"/>
    <property type="evidence" value="ECO:0007669"/>
    <property type="project" value="TreeGrafter"/>
</dbReference>
<proteinExistence type="inferred from homology"/>
<evidence type="ECO:0000256" key="7">
    <source>
        <dbReference type="ARBA" id="ARBA00022771"/>
    </source>
</evidence>
<comment type="similarity">
    <text evidence="10">Belongs to the ARTD/PARP family.</text>
</comment>
<keyword evidence="9" id="KW-0539">Nucleus</keyword>
<comment type="subcellular location">
    <subcellularLocation>
        <location evidence="2">Cytoplasm</location>
    </subcellularLocation>
    <subcellularLocation>
        <location evidence="1">Nucleus</location>
    </subcellularLocation>
</comment>
<keyword evidence="7 11" id="KW-0863">Zinc-finger</keyword>
<dbReference type="PROSITE" id="PS50103">
    <property type="entry name" value="ZF_C3H1"/>
    <property type="match status" value="3"/>
</dbReference>
<dbReference type="GO" id="GO:0005634">
    <property type="term" value="C:nucleus"/>
    <property type="evidence" value="ECO:0007669"/>
    <property type="project" value="UniProtKB-SubCell"/>
</dbReference>
<dbReference type="Gene3D" id="3.90.228.10">
    <property type="match status" value="1"/>
</dbReference>
<keyword evidence="4" id="KW-0597">Phosphoprotein</keyword>
<evidence type="ECO:0000313" key="17">
    <source>
        <dbReference type="Proteomes" id="UP000593565"/>
    </source>
</evidence>
<gene>
    <name evidence="16" type="ORF">AMELA_G00179010</name>
</gene>
<feature type="compositionally biased region" description="Low complexity" evidence="12">
    <location>
        <begin position="794"/>
        <end position="811"/>
    </location>
</feature>
<dbReference type="AlphaFoldDB" id="A0A7J6ABX3"/>
<keyword evidence="5 11" id="KW-0479">Metal-binding</keyword>
<organism evidence="16 17">
    <name type="scientific">Ameiurus melas</name>
    <name type="common">Black bullhead</name>
    <name type="synonym">Silurus melas</name>
    <dbReference type="NCBI Taxonomy" id="219545"/>
    <lineage>
        <taxon>Eukaryota</taxon>
        <taxon>Metazoa</taxon>
        <taxon>Chordata</taxon>
        <taxon>Craniata</taxon>
        <taxon>Vertebrata</taxon>
        <taxon>Euteleostomi</taxon>
        <taxon>Actinopterygii</taxon>
        <taxon>Neopterygii</taxon>
        <taxon>Teleostei</taxon>
        <taxon>Ostariophysi</taxon>
        <taxon>Siluriformes</taxon>
        <taxon>Ictaluridae</taxon>
        <taxon>Ameiurus</taxon>
    </lineage>
</organism>
<dbReference type="Pfam" id="PF25261">
    <property type="entry name" value="zf-CCCH_PARP12"/>
    <property type="match status" value="1"/>
</dbReference>
<evidence type="ECO:0000256" key="5">
    <source>
        <dbReference type="ARBA" id="ARBA00022723"/>
    </source>
</evidence>
<dbReference type="Pfam" id="PF23466">
    <property type="entry name" value="WWE_4"/>
    <property type="match status" value="1"/>
</dbReference>
<evidence type="ECO:0000313" key="16">
    <source>
        <dbReference type="EMBL" id="KAF4079527.1"/>
    </source>
</evidence>
<dbReference type="InterPro" id="IPR012317">
    <property type="entry name" value="Poly(ADP-ribose)pol_cat_dom"/>
</dbReference>
<evidence type="ECO:0000256" key="1">
    <source>
        <dbReference type="ARBA" id="ARBA00004123"/>
    </source>
</evidence>
<name>A0A7J6ABX3_AMEME</name>
<dbReference type="GO" id="GO:0003950">
    <property type="term" value="F:NAD+ poly-ADP-ribosyltransferase activity"/>
    <property type="evidence" value="ECO:0007669"/>
    <property type="project" value="InterPro"/>
</dbReference>
<dbReference type="PROSITE" id="PS50918">
    <property type="entry name" value="WWE"/>
    <property type="match status" value="1"/>
</dbReference>
<keyword evidence="6" id="KW-0677">Repeat</keyword>
<feature type="zinc finger region" description="C3H1-type" evidence="11">
    <location>
        <begin position="360"/>
        <end position="387"/>
    </location>
</feature>
<dbReference type="PROSITE" id="PS51059">
    <property type="entry name" value="PARP_CATALYTIC"/>
    <property type="match status" value="1"/>
</dbReference>
<dbReference type="GO" id="GO:0008270">
    <property type="term" value="F:zinc ion binding"/>
    <property type="evidence" value="ECO:0007669"/>
    <property type="project" value="UniProtKB-KW"/>
</dbReference>
<evidence type="ECO:0000256" key="12">
    <source>
        <dbReference type="SAM" id="MobiDB-lite"/>
    </source>
</evidence>
<dbReference type="CDD" id="cd01439">
    <property type="entry name" value="TCCD_inducible_PARP_like"/>
    <property type="match status" value="1"/>
</dbReference>
<evidence type="ECO:0000256" key="4">
    <source>
        <dbReference type="ARBA" id="ARBA00022553"/>
    </source>
</evidence>
<dbReference type="Gene3D" id="4.10.1000.10">
    <property type="entry name" value="Zinc finger, CCCH-type"/>
    <property type="match status" value="2"/>
</dbReference>
<dbReference type="Pfam" id="PF00644">
    <property type="entry name" value="PARP"/>
    <property type="match status" value="1"/>
</dbReference>
<reference evidence="16 17" key="1">
    <citation type="submission" date="2020-02" db="EMBL/GenBank/DDBJ databases">
        <title>A chromosome-scale genome assembly of the black bullhead catfish (Ameiurus melas).</title>
        <authorList>
            <person name="Wen M."/>
            <person name="Zham M."/>
            <person name="Cabau C."/>
            <person name="Klopp C."/>
            <person name="Donnadieu C."/>
            <person name="Roques C."/>
            <person name="Bouchez O."/>
            <person name="Lampietro C."/>
            <person name="Jouanno E."/>
            <person name="Herpin A."/>
            <person name="Louis A."/>
            <person name="Berthelot C."/>
            <person name="Parey E."/>
            <person name="Roest-Crollius H."/>
            <person name="Braasch I."/>
            <person name="Postlethwait J."/>
            <person name="Robinson-Rechavi M."/>
            <person name="Echchiki A."/>
            <person name="Begum T."/>
            <person name="Montfort J."/>
            <person name="Schartl M."/>
            <person name="Bobe J."/>
            <person name="Guiguen Y."/>
        </authorList>
    </citation>
    <scope>NUCLEOTIDE SEQUENCE [LARGE SCALE GENOMIC DNA]</scope>
    <source>
        <strain evidence="16">M_S1</strain>
        <tissue evidence="16">Blood</tissue>
    </source>
</reference>
<dbReference type="SUPFAM" id="SSF56399">
    <property type="entry name" value="ADP-ribosylation"/>
    <property type="match status" value="1"/>
</dbReference>
<feature type="zinc finger region" description="C3H1-type" evidence="11">
    <location>
        <begin position="165"/>
        <end position="190"/>
    </location>
</feature>
<evidence type="ECO:0000256" key="8">
    <source>
        <dbReference type="ARBA" id="ARBA00022833"/>
    </source>
</evidence>
<dbReference type="SUPFAM" id="SSF117839">
    <property type="entry name" value="WWE domain"/>
    <property type="match status" value="1"/>
</dbReference>
<feature type="domain" description="C3H1-type" evidence="13">
    <location>
        <begin position="221"/>
        <end position="253"/>
    </location>
</feature>
<keyword evidence="3" id="KW-0963">Cytoplasm</keyword>
<feature type="domain" description="C3H1-type" evidence="13">
    <location>
        <begin position="360"/>
        <end position="387"/>
    </location>
</feature>
<feature type="compositionally biased region" description="Polar residues" evidence="12">
    <location>
        <begin position="311"/>
        <end position="340"/>
    </location>
</feature>
<evidence type="ECO:0000256" key="2">
    <source>
        <dbReference type="ARBA" id="ARBA00004496"/>
    </source>
</evidence>
<evidence type="ECO:0000256" key="9">
    <source>
        <dbReference type="ARBA" id="ARBA00023242"/>
    </source>
</evidence>
<feature type="compositionally biased region" description="Basic residues" evidence="12">
    <location>
        <begin position="58"/>
        <end position="69"/>
    </location>
</feature>
<feature type="domain" description="PARP catalytic" evidence="15">
    <location>
        <begin position="556"/>
        <end position="769"/>
    </location>
</feature>
<protein>
    <submittedName>
        <fullName evidence="16">Uncharacterized protein</fullName>
    </submittedName>
</protein>
<dbReference type="Gene3D" id="3.30.720.50">
    <property type="match status" value="1"/>
</dbReference>
<keyword evidence="8 11" id="KW-0862">Zinc</keyword>
<keyword evidence="17" id="KW-1185">Reference proteome</keyword>